<name>A0A8H7IEP1_9AGAM</name>
<accession>A0A8H7IEP1</accession>
<proteinExistence type="predicted"/>
<evidence type="ECO:0000256" key="1">
    <source>
        <dbReference type="SAM" id="MobiDB-lite"/>
    </source>
</evidence>
<reference evidence="2" key="1">
    <citation type="submission" date="2020-09" db="EMBL/GenBank/DDBJ databases">
        <title>Comparative genome analyses of four rice-infecting Rhizoctonia solani isolates reveal extensive enrichment of homogalacturonan modification genes.</title>
        <authorList>
            <person name="Lee D.-Y."/>
            <person name="Jeon J."/>
            <person name="Kim K.-T."/>
            <person name="Cheong K."/>
            <person name="Song H."/>
            <person name="Choi G."/>
            <person name="Ko J."/>
            <person name="Opiyo S.O."/>
            <person name="Zuo S."/>
            <person name="Madhav S."/>
            <person name="Lee Y.-H."/>
            <person name="Wang G.-L."/>
        </authorList>
    </citation>
    <scope>NUCLEOTIDE SEQUENCE</scope>
    <source>
        <strain evidence="2">AG1-IA B2</strain>
    </source>
</reference>
<comment type="caution">
    <text evidence="2">The sequence shown here is derived from an EMBL/GenBank/DDBJ whole genome shotgun (WGS) entry which is preliminary data.</text>
</comment>
<feature type="region of interest" description="Disordered" evidence="1">
    <location>
        <begin position="1"/>
        <end position="32"/>
    </location>
</feature>
<sequence length="114" mass="12657">MEERGRGEDPMRQAWAERSSHSGSVDRAQSRAAAGCIVQDKRKLIMMDGKVRTVIQAAVVYSSTSRSANNIRCPRREQCAYVEEQSVLTASVGEYGYNGSIHSDQTVLIGETYR</sequence>
<evidence type="ECO:0000313" key="2">
    <source>
        <dbReference type="EMBL" id="KAF8756562.1"/>
    </source>
</evidence>
<dbReference type="Proteomes" id="UP000614334">
    <property type="component" value="Unassembled WGS sequence"/>
</dbReference>
<feature type="compositionally biased region" description="Basic and acidic residues" evidence="1">
    <location>
        <begin position="1"/>
        <end position="11"/>
    </location>
</feature>
<dbReference type="AlphaFoldDB" id="A0A8H7IEP1"/>
<organism evidence="2 3">
    <name type="scientific">Rhizoctonia solani</name>
    <dbReference type="NCBI Taxonomy" id="456999"/>
    <lineage>
        <taxon>Eukaryota</taxon>
        <taxon>Fungi</taxon>
        <taxon>Dikarya</taxon>
        <taxon>Basidiomycota</taxon>
        <taxon>Agaricomycotina</taxon>
        <taxon>Agaricomycetes</taxon>
        <taxon>Cantharellales</taxon>
        <taxon>Ceratobasidiaceae</taxon>
        <taxon>Rhizoctonia</taxon>
    </lineage>
</organism>
<evidence type="ECO:0000313" key="3">
    <source>
        <dbReference type="Proteomes" id="UP000614334"/>
    </source>
</evidence>
<gene>
    <name evidence="2" type="ORF">RHS01_04592</name>
</gene>
<dbReference type="EMBL" id="JACYCF010000006">
    <property type="protein sequence ID" value="KAF8756562.1"/>
    <property type="molecule type" value="Genomic_DNA"/>
</dbReference>
<protein>
    <submittedName>
        <fullName evidence="2">Uncharacterized protein</fullName>
    </submittedName>
</protein>